<dbReference type="OrthoDB" id="1934635at2759"/>
<feature type="region of interest" description="Disordered" evidence="1">
    <location>
        <begin position="72"/>
        <end position="101"/>
    </location>
</feature>
<accession>A0A0P1A495</accession>
<protein>
    <recommendedName>
        <fullName evidence="4">Reverse transcriptase</fullName>
    </recommendedName>
</protein>
<name>A0A0P1A495_PLAHL</name>
<evidence type="ECO:0008006" key="4">
    <source>
        <dbReference type="Google" id="ProtNLM"/>
    </source>
</evidence>
<evidence type="ECO:0000313" key="2">
    <source>
        <dbReference type="EMBL" id="CEG35324.1"/>
    </source>
</evidence>
<reference evidence="3" key="1">
    <citation type="submission" date="2014-09" db="EMBL/GenBank/DDBJ databases">
        <authorList>
            <person name="Sharma Rahul"/>
            <person name="Thines Marco"/>
        </authorList>
    </citation>
    <scope>NUCLEOTIDE SEQUENCE [LARGE SCALE GENOMIC DNA]</scope>
</reference>
<sequence>MTGEEDGDVTLEAFPAMDALFELNEMSYEASGGALKAGHSAEVVIMRPNEEINSSSFLDEAALDDTKREFQDVVPKDPPSVLPPDRGVRHEIDLVPETNTA</sequence>
<evidence type="ECO:0000313" key="3">
    <source>
        <dbReference type="Proteomes" id="UP000054928"/>
    </source>
</evidence>
<dbReference type="RefSeq" id="XP_024571693.1">
    <property type="nucleotide sequence ID" value="XM_024722915.1"/>
</dbReference>
<dbReference type="GeneID" id="36404505"/>
<dbReference type="Proteomes" id="UP000054928">
    <property type="component" value="Unassembled WGS sequence"/>
</dbReference>
<dbReference type="EMBL" id="CCYD01000041">
    <property type="protein sequence ID" value="CEG35324.1"/>
    <property type="molecule type" value="Genomic_DNA"/>
</dbReference>
<evidence type="ECO:0000256" key="1">
    <source>
        <dbReference type="SAM" id="MobiDB-lite"/>
    </source>
</evidence>
<proteinExistence type="predicted"/>
<dbReference type="AlphaFoldDB" id="A0A0P1A495"/>
<organism evidence="2 3">
    <name type="scientific">Plasmopara halstedii</name>
    <name type="common">Downy mildew of sunflower</name>
    <dbReference type="NCBI Taxonomy" id="4781"/>
    <lineage>
        <taxon>Eukaryota</taxon>
        <taxon>Sar</taxon>
        <taxon>Stramenopiles</taxon>
        <taxon>Oomycota</taxon>
        <taxon>Peronosporomycetes</taxon>
        <taxon>Peronosporales</taxon>
        <taxon>Peronosporaceae</taxon>
        <taxon>Plasmopara</taxon>
    </lineage>
</organism>
<keyword evidence="3" id="KW-1185">Reference proteome</keyword>